<evidence type="ECO:0000259" key="2">
    <source>
        <dbReference type="SMART" id="SM00382"/>
    </source>
</evidence>
<dbReference type="CDD" id="cd18809">
    <property type="entry name" value="SF1_C_RecD"/>
    <property type="match status" value="1"/>
</dbReference>
<dbReference type="Pfam" id="PF05970">
    <property type="entry name" value="PIF1"/>
    <property type="match status" value="1"/>
</dbReference>
<dbReference type="GO" id="GO:0006281">
    <property type="term" value="P:DNA repair"/>
    <property type="evidence" value="ECO:0007669"/>
    <property type="project" value="InterPro"/>
</dbReference>
<reference evidence="3" key="1">
    <citation type="journal article" date="2022" name="Int. J. Syst. Evol. Microbiol.">
        <title>Prevotella lacticifex sp. nov., isolated from the rumen of cows.</title>
        <authorList>
            <person name="Shinkai T."/>
            <person name="Ikeyama N."/>
            <person name="Kumagai M."/>
            <person name="Ohmori H."/>
            <person name="Sakamoto M."/>
            <person name="Ohkuma M."/>
            <person name="Mitsumori M."/>
        </authorList>
    </citation>
    <scope>NUCLEOTIDE SEQUENCE</scope>
    <source>
        <strain evidence="3">R5076</strain>
    </source>
</reference>
<evidence type="ECO:0000313" key="3">
    <source>
        <dbReference type="EMBL" id="GJG59588.1"/>
    </source>
</evidence>
<sequence>MDIDSGTRQAWDFVEHTGKSIFLTGKAGTGKTTFLRALKAHSHKRMVVVAPTGVAAINAGGVTIHSFFQLPLSPYLPNTTFDNRFSYSKEKRKIMRTIDMLVIDEISMVRSDVLDAVDNVLRRFREHDKPFGGVQLVMIGDLHQLTPVTRPDEEALLKQYYDTPYFFGSHALKNVDYVTIELKHVYRQQDEDFLKILNDVRDGHVTTDDLNALDSRYNPTFRPNADDGYIRLTTHNRKADDYNRRELQALTTKMYTFDAQIEKDFPEYDYPTDYRLTLRTGAQVMFLKNDPKGRYYNGRIGRVTYVDEKMILVLCPGDEKAIEVERETWENTKYKLNEESKQIESEVVGSFVQYPLRLAWAITIHKSQGLTFDHAIIDAQMSFASGQVYVALSRCKTLAGMVLASPINASAIINDDRVTDYVAAQDAAAQKSIERLPQLKEEYYRHLLVELFSFRPLTIAESGLDRVMQEFFYGKTALAALHHSALLDMQTKIVPVAEKWTTMIGTMTAEQVHATDFLDRVKRSAAYFAGQLTDIFEDLLRRTGLLEVNNKVAKKRLDNAYGDVHDMWLSKRILLDDIARNGFTPQDYLKMKQEAILSAMSENEPSKKSRGSATRSRQNTATATVKGDNKPKPDTKRASFDLYKQGKTINEIATERNLKPQTIFSHLAFYALRGEIPMETLLPTAHRTMIEKVIAKTGTDDGTKAIKSLCPPEISYEEIRLVITLMKGSKSQA</sequence>
<dbReference type="RefSeq" id="WP_223928686.1">
    <property type="nucleotide sequence ID" value="NZ_BPTU01000002.1"/>
</dbReference>
<feature type="compositionally biased region" description="Polar residues" evidence="1">
    <location>
        <begin position="611"/>
        <end position="623"/>
    </location>
</feature>
<dbReference type="FunFam" id="3.40.50.300:FF:001498">
    <property type="entry name" value="ATP-dependent DNA helicase"/>
    <property type="match status" value="1"/>
</dbReference>
<dbReference type="AlphaFoldDB" id="A0A9R1CBJ4"/>
<dbReference type="InterPro" id="IPR029491">
    <property type="entry name" value="Helicase_HTH"/>
</dbReference>
<dbReference type="InterPro" id="IPR010285">
    <property type="entry name" value="DNA_helicase_pif1-like_DEAD"/>
</dbReference>
<dbReference type="InterPro" id="IPR003593">
    <property type="entry name" value="AAA+_ATPase"/>
</dbReference>
<dbReference type="Gene3D" id="3.40.50.300">
    <property type="entry name" value="P-loop containing nucleotide triphosphate hydrolases"/>
    <property type="match status" value="1"/>
</dbReference>
<dbReference type="SUPFAM" id="SSF52540">
    <property type="entry name" value="P-loop containing nucleoside triphosphate hydrolases"/>
    <property type="match status" value="2"/>
</dbReference>
<dbReference type="PANTHER" id="PTHR47642">
    <property type="entry name" value="ATP-DEPENDENT DNA HELICASE"/>
    <property type="match status" value="1"/>
</dbReference>
<keyword evidence="4" id="KW-1185">Reference proteome</keyword>
<dbReference type="Proteomes" id="UP000825483">
    <property type="component" value="Unassembled WGS sequence"/>
</dbReference>
<feature type="domain" description="AAA+ ATPase" evidence="2">
    <location>
        <begin position="17"/>
        <end position="267"/>
    </location>
</feature>
<dbReference type="Pfam" id="PF14493">
    <property type="entry name" value="HTH_40"/>
    <property type="match status" value="1"/>
</dbReference>
<dbReference type="EMBL" id="BPUB01000002">
    <property type="protein sequence ID" value="GJG59588.1"/>
    <property type="molecule type" value="Genomic_DNA"/>
</dbReference>
<dbReference type="InterPro" id="IPR027785">
    <property type="entry name" value="UvrD-like_helicase_C"/>
</dbReference>
<dbReference type="GeneID" id="72466364"/>
<dbReference type="PANTHER" id="PTHR47642:SF5">
    <property type="entry name" value="ATP-DEPENDENT DNA HELICASE"/>
    <property type="match status" value="1"/>
</dbReference>
<dbReference type="GO" id="GO:0003678">
    <property type="term" value="F:DNA helicase activity"/>
    <property type="evidence" value="ECO:0007669"/>
    <property type="project" value="InterPro"/>
</dbReference>
<dbReference type="GO" id="GO:0000723">
    <property type="term" value="P:telomere maintenance"/>
    <property type="evidence" value="ECO:0007669"/>
    <property type="project" value="InterPro"/>
</dbReference>
<dbReference type="InterPro" id="IPR027417">
    <property type="entry name" value="P-loop_NTPase"/>
</dbReference>
<proteinExistence type="predicted"/>
<gene>
    <name evidence="3" type="ORF">PRLR5076_24390</name>
</gene>
<name>A0A9R1CBJ4_9BACT</name>
<accession>A0A9R1CBJ4</accession>
<feature type="region of interest" description="Disordered" evidence="1">
    <location>
        <begin position="600"/>
        <end position="637"/>
    </location>
</feature>
<feature type="compositionally biased region" description="Basic and acidic residues" evidence="1">
    <location>
        <begin position="627"/>
        <end position="637"/>
    </location>
</feature>
<evidence type="ECO:0000256" key="1">
    <source>
        <dbReference type="SAM" id="MobiDB-lite"/>
    </source>
</evidence>
<protein>
    <recommendedName>
        <fullName evidence="2">AAA+ ATPase domain-containing protein</fullName>
    </recommendedName>
</protein>
<dbReference type="SMART" id="SM00382">
    <property type="entry name" value="AAA"/>
    <property type="match status" value="1"/>
</dbReference>
<comment type="caution">
    <text evidence="3">The sequence shown here is derived from an EMBL/GenBank/DDBJ whole genome shotgun (WGS) entry which is preliminary data.</text>
</comment>
<dbReference type="Gene3D" id="2.30.30.940">
    <property type="match status" value="1"/>
</dbReference>
<organism evidence="3 4">
    <name type="scientific">Prevotella lacticifex</name>
    <dbReference type="NCBI Taxonomy" id="2854755"/>
    <lineage>
        <taxon>Bacteria</taxon>
        <taxon>Pseudomonadati</taxon>
        <taxon>Bacteroidota</taxon>
        <taxon>Bacteroidia</taxon>
        <taxon>Bacteroidales</taxon>
        <taxon>Prevotellaceae</taxon>
        <taxon>Prevotella</taxon>
    </lineage>
</organism>
<evidence type="ECO:0000313" key="4">
    <source>
        <dbReference type="Proteomes" id="UP000825483"/>
    </source>
</evidence>
<dbReference type="InterPro" id="IPR051055">
    <property type="entry name" value="PIF1_helicase"/>
</dbReference>
<dbReference type="Pfam" id="PF13538">
    <property type="entry name" value="UvrD_C_2"/>
    <property type="match status" value="1"/>
</dbReference>